<dbReference type="CDD" id="cd02440">
    <property type="entry name" value="AdoMet_MTases"/>
    <property type="match status" value="1"/>
</dbReference>
<organism evidence="1 2">
    <name type="scientific">Lacunisphaera limnophila</name>
    <dbReference type="NCBI Taxonomy" id="1838286"/>
    <lineage>
        <taxon>Bacteria</taxon>
        <taxon>Pseudomonadati</taxon>
        <taxon>Verrucomicrobiota</taxon>
        <taxon>Opitutia</taxon>
        <taxon>Opitutales</taxon>
        <taxon>Opitutaceae</taxon>
        <taxon>Lacunisphaera</taxon>
    </lineage>
</organism>
<proteinExistence type="predicted"/>
<dbReference type="Proteomes" id="UP000095228">
    <property type="component" value="Chromosome"/>
</dbReference>
<dbReference type="SUPFAM" id="SSF53335">
    <property type="entry name" value="S-adenosyl-L-methionine-dependent methyltransferases"/>
    <property type="match status" value="1"/>
</dbReference>
<dbReference type="AlphaFoldDB" id="A0A1I7PHJ9"/>
<evidence type="ECO:0008006" key="3">
    <source>
        <dbReference type="Google" id="ProtNLM"/>
    </source>
</evidence>
<dbReference type="STRING" id="1838286.Verru16b_00124"/>
<accession>A0A1I7PHJ9</accession>
<gene>
    <name evidence="1" type="ORF">Verru16b_00124</name>
</gene>
<reference evidence="1 2" key="1">
    <citation type="submission" date="2016-06" db="EMBL/GenBank/DDBJ databases">
        <title>Three novel species with peptidoglycan cell walls form the new genus Lacunisphaera gen. nov. in the family Opitutaceae of the verrucomicrobial subdivision 4.</title>
        <authorList>
            <person name="Rast P."/>
            <person name="Gloeckner I."/>
            <person name="Jogler M."/>
            <person name="Boedeker C."/>
            <person name="Jeske O."/>
            <person name="Wiegand S."/>
            <person name="Reinhardt R."/>
            <person name="Schumann P."/>
            <person name="Rohde M."/>
            <person name="Spring S."/>
            <person name="Gloeckner F.O."/>
            <person name="Jogler C."/>
        </authorList>
    </citation>
    <scope>NUCLEOTIDE SEQUENCE [LARGE SCALE GENOMIC DNA]</scope>
    <source>
        <strain evidence="1 2">IG16b</strain>
    </source>
</reference>
<evidence type="ECO:0000313" key="2">
    <source>
        <dbReference type="Proteomes" id="UP000095228"/>
    </source>
</evidence>
<dbReference type="KEGG" id="obg:Verru16b_00124"/>
<sequence length="188" mass="21112">MKAVDRFLQSWRERKVRAWLKPGARVLDVGCHQGEFFDRLGPAITDSVGLDPLARPRTAATFTLRAIPFAEPLDYPVGRFDAIILLATLEHIRDKAPLAREARRLLTPGGRLIMTVPSPRVDDIVHTLVRLGLADGMSLEEHHGFKPADTDPIFRAGGLELEHHSTFQLGLNHLFVFRRPENEGSRVK</sequence>
<dbReference type="InterPro" id="IPR029063">
    <property type="entry name" value="SAM-dependent_MTases_sf"/>
</dbReference>
<dbReference type="Pfam" id="PF13489">
    <property type="entry name" value="Methyltransf_23"/>
    <property type="match status" value="1"/>
</dbReference>
<dbReference type="OrthoDB" id="8936324at2"/>
<name>A0A1I7PHJ9_9BACT</name>
<dbReference type="EMBL" id="CP016094">
    <property type="protein sequence ID" value="AOS43083.1"/>
    <property type="molecule type" value="Genomic_DNA"/>
</dbReference>
<keyword evidence="2" id="KW-1185">Reference proteome</keyword>
<dbReference type="PANTHER" id="PTHR43861">
    <property type="entry name" value="TRANS-ACONITATE 2-METHYLTRANSFERASE-RELATED"/>
    <property type="match status" value="1"/>
</dbReference>
<dbReference type="PANTHER" id="PTHR43861:SF1">
    <property type="entry name" value="TRANS-ACONITATE 2-METHYLTRANSFERASE"/>
    <property type="match status" value="1"/>
</dbReference>
<dbReference type="RefSeq" id="WP_069960477.1">
    <property type="nucleotide sequence ID" value="NZ_CP016094.1"/>
</dbReference>
<evidence type="ECO:0000313" key="1">
    <source>
        <dbReference type="EMBL" id="AOS43083.1"/>
    </source>
</evidence>
<dbReference type="Gene3D" id="3.40.50.150">
    <property type="entry name" value="Vaccinia Virus protein VP39"/>
    <property type="match status" value="1"/>
</dbReference>
<protein>
    <recommendedName>
        <fullName evidence="3">Class I SAM-dependent methyltransferase</fullName>
    </recommendedName>
</protein>